<feature type="signal peptide" evidence="1">
    <location>
        <begin position="1"/>
        <end position="21"/>
    </location>
</feature>
<dbReference type="RefSeq" id="WP_203196112.1">
    <property type="nucleotide sequence ID" value="NZ_CP063362.1"/>
</dbReference>
<evidence type="ECO:0000313" key="2">
    <source>
        <dbReference type="EMBL" id="QRG09194.1"/>
    </source>
</evidence>
<dbReference type="EMBL" id="CP063362">
    <property type="protein sequence ID" value="QRG09194.1"/>
    <property type="molecule type" value="Genomic_DNA"/>
</dbReference>
<gene>
    <name evidence="2" type="ORF">EZH22_13555</name>
</gene>
<feature type="chain" id="PRO_5036730901" evidence="1">
    <location>
        <begin position="22"/>
        <end position="94"/>
    </location>
</feature>
<name>A0A974PSZ7_9HYPH</name>
<dbReference type="Proteomes" id="UP000596427">
    <property type="component" value="Chromosome"/>
</dbReference>
<sequence length="94" mass="10156">MKTRSIIVMAGATLLVASAFGGNLVRAFPAEPAPAPGVAQIAQATEAPYQWHGYFGPRLVVTDAYVPSCPLRKMWVDTDSGPRLKWRRACPDQG</sequence>
<evidence type="ECO:0000256" key="1">
    <source>
        <dbReference type="SAM" id="SignalP"/>
    </source>
</evidence>
<organism evidence="2 3">
    <name type="scientific">Xanthobacter dioxanivorans</name>
    <dbReference type="NCBI Taxonomy" id="2528964"/>
    <lineage>
        <taxon>Bacteria</taxon>
        <taxon>Pseudomonadati</taxon>
        <taxon>Pseudomonadota</taxon>
        <taxon>Alphaproteobacteria</taxon>
        <taxon>Hyphomicrobiales</taxon>
        <taxon>Xanthobacteraceae</taxon>
        <taxon>Xanthobacter</taxon>
    </lineage>
</organism>
<proteinExistence type="predicted"/>
<protein>
    <submittedName>
        <fullName evidence="2">Uncharacterized protein</fullName>
    </submittedName>
</protein>
<accession>A0A974PSZ7</accession>
<dbReference type="AlphaFoldDB" id="A0A974PSZ7"/>
<reference evidence="2 3" key="1">
    <citation type="submission" date="2020-10" db="EMBL/GenBank/DDBJ databases">
        <title>Degradation of 1,4-Dioxane by Xanthobacter sp. YN2, via a Novel Group-2 Soluble Di-Iron Monooxygenase.</title>
        <authorList>
            <person name="Ma F."/>
            <person name="Wang Y."/>
            <person name="Yang J."/>
            <person name="Guo H."/>
            <person name="Su D."/>
            <person name="Yu L."/>
        </authorList>
    </citation>
    <scope>NUCLEOTIDE SEQUENCE [LARGE SCALE GENOMIC DNA]</scope>
    <source>
        <strain evidence="2 3">YN2</strain>
    </source>
</reference>
<keyword evidence="3" id="KW-1185">Reference proteome</keyword>
<keyword evidence="1" id="KW-0732">Signal</keyword>
<evidence type="ECO:0000313" key="3">
    <source>
        <dbReference type="Proteomes" id="UP000596427"/>
    </source>
</evidence>
<dbReference type="KEGG" id="xdi:EZH22_13555"/>